<evidence type="ECO:0000313" key="3">
    <source>
        <dbReference type="Proteomes" id="UP000009286"/>
    </source>
</evidence>
<evidence type="ECO:0000256" key="1">
    <source>
        <dbReference type="SAM" id="SignalP"/>
    </source>
</evidence>
<dbReference type="RefSeq" id="WP_014103760.1">
    <property type="nucleotide sequence ID" value="NC_016026.1"/>
</dbReference>
<dbReference type="InterPro" id="IPR032347">
    <property type="entry name" value="DUF4864"/>
</dbReference>
<accession>G2KS29</accession>
<organism evidence="2 3">
    <name type="scientific">Micavibrio aeruginosavorus (strain ARL-13)</name>
    <dbReference type="NCBI Taxonomy" id="856793"/>
    <lineage>
        <taxon>Bacteria</taxon>
        <taxon>Pseudomonadati</taxon>
        <taxon>Bdellovibrionota</taxon>
        <taxon>Bdellovibrionia</taxon>
        <taxon>Bdellovibrionales</taxon>
        <taxon>Pseudobdellovibrionaceae</taxon>
        <taxon>Micavibrio</taxon>
    </lineage>
</organism>
<protein>
    <recommendedName>
        <fullName evidence="4">DUF4864 domain-containing protein</fullName>
    </recommendedName>
</protein>
<dbReference type="AlphaFoldDB" id="G2KS29"/>
<dbReference type="EMBL" id="CP002382">
    <property type="protein sequence ID" value="AEP10537.1"/>
    <property type="molecule type" value="Genomic_DNA"/>
</dbReference>
<keyword evidence="3" id="KW-1185">Reference proteome</keyword>
<dbReference type="KEGG" id="mai:MICA_2234"/>
<keyword evidence="1" id="KW-0732">Signal</keyword>
<feature type="chain" id="PRO_5003432757" description="DUF4864 domain-containing protein" evidence="1">
    <location>
        <begin position="33"/>
        <end position="189"/>
    </location>
</feature>
<feature type="signal peptide" evidence="1">
    <location>
        <begin position="1"/>
        <end position="32"/>
    </location>
</feature>
<dbReference type="HOGENOM" id="CLU_1433016_0_0_5"/>
<proteinExistence type="predicted"/>
<name>G2KS29_MICAA</name>
<dbReference type="Pfam" id="PF16156">
    <property type="entry name" value="DUF4864"/>
    <property type="match status" value="1"/>
</dbReference>
<reference evidence="2 3" key="1">
    <citation type="journal article" date="2011" name="BMC Genomics">
        <title>Genomic insights into an obligate epibiotic bacterial predator: Micavibrio aeruginosavorus ARL-13.</title>
        <authorList>
            <person name="Wang Z."/>
            <person name="Kadouri D."/>
            <person name="Wu M."/>
        </authorList>
    </citation>
    <scope>NUCLEOTIDE SEQUENCE [LARGE SCALE GENOMIC DNA]</scope>
    <source>
        <strain evidence="2 3">ARL-13</strain>
    </source>
</reference>
<gene>
    <name evidence="2" type="ordered locus">MICA_2234</name>
</gene>
<evidence type="ECO:0008006" key="4">
    <source>
        <dbReference type="Google" id="ProtNLM"/>
    </source>
</evidence>
<dbReference type="STRING" id="856793.MICA_2234"/>
<dbReference type="OrthoDB" id="9130422at2"/>
<evidence type="ECO:0000313" key="2">
    <source>
        <dbReference type="EMBL" id="AEP10537.1"/>
    </source>
</evidence>
<sequence length="189" mass="20948">MWHPKTPIHIFRCFLIAAATVVSLFLAMDSDAASRPFIGPPQMNDVTLHRVAVMAPPRYSPNRTPDDATIQAAIETAFSAIRMRNVTQCAAIMTRDFRENLAQQDTSRKAIDPARLLGHVRMEYWPVYSHRAVALMDRAILPGGIVLQQVRMVGSDHKPVTAIIRLKAQVDGAWLIDAITVLDRNGPAA</sequence>
<dbReference type="Proteomes" id="UP000009286">
    <property type="component" value="Chromosome"/>
</dbReference>